<dbReference type="RefSeq" id="WP_096466720.1">
    <property type="nucleotide sequence ID" value="NZ_AP017312.1"/>
</dbReference>
<organism evidence="2 3">
    <name type="scientific">Aneurinibacillus soli</name>
    <dbReference type="NCBI Taxonomy" id="1500254"/>
    <lineage>
        <taxon>Bacteria</taxon>
        <taxon>Bacillati</taxon>
        <taxon>Bacillota</taxon>
        <taxon>Bacilli</taxon>
        <taxon>Bacillales</taxon>
        <taxon>Paenibacillaceae</taxon>
        <taxon>Aneurinibacillus group</taxon>
        <taxon>Aneurinibacillus</taxon>
    </lineage>
</organism>
<protein>
    <submittedName>
        <fullName evidence="2">Helix-turn-helix domain protein</fullName>
    </submittedName>
</protein>
<evidence type="ECO:0000259" key="1">
    <source>
        <dbReference type="Pfam" id="PF12728"/>
    </source>
</evidence>
<dbReference type="InterPro" id="IPR041657">
    <property type="entry name" value="HTH_17"/>
</dbReference>
<name>A0A0U5B3T9_9BACL</name>
<dbReference type="GO" id="GO:0003677">
    <property type="term" value="F:DNA binding"/>
    <property type="evidence" value="ECO:0007669"/>
    <property type="project" value="InterPro"/>
</dbReference>
<accession>A0A0U5B3T9</accession>
<dbReference type="EMBL" id="AP017312">
    <property type="protein sequence ID" value="BAU29024.1"/>
    <property type="molecule type" value="Genomic_DNA"/>
</dbReference>
<dbReference type="KEGG" id="asoc:CB4_03202"/>
<gene>
    <name evidence="2" type="ORF">CB4_03202</name>
</gene>
<evidence type="ECO:0000313" key="2">
    <source>
        <dbReference type="EMBL" id="BAU29024.1"/>
    </source>
</evidence>
<reference evidence="2 3" key="1">
    <citation type="submission" date="2015-12" db="EMBL/GenBank/DDBJ databases">
        <title>Genome sequence of Aneurinibacillus soli.</title>
        <authorList>
            <person name="Lee J.S."/>
            <person name="Lee K.C."/>
            <person name="Kim K.K."/>
            <person name="Lee B.W."/>
        </authorList>
    </citation>
    <scope>NUCLEOTIDE SEQUENCE [LARGE SCALE GENOMIC DNA]</scope>
    <source>
        <strain evidence="2 3">CB4</strain>
    </source>
</reference>
<dbReference type="NCBIfam" id="TIGR01764">
    <property type="entry name" value="excise"/>
    <property type="match status" value="1"/>
</dbReference>
<evidence type="ECO:0000313" key="3">
    <source>
        <dbReference type="Proteomes" id="UP000217696"/>
    </source>
</evidence>
<proteinExistence type="predicted"/>
<dbReference type="Proteomes" id="UP000217696">
    <property type="component" value="Chromosome"/>
</dbReference>
<dbReference type="Pfam" id="PF12728">
    <property type="entry name" value="HTH_17"/>
    <property type="match status" value="1"/>
</dbReference>
<dbReference type="AlphaFoldDB" id="A0A0U5B3T9"/>
<dbReference type="OrthoDB" id="2627698at2"/>
<keyword evidence="3" id="KW-1185">Reference proteome</keyword>
<feature type="domain" description="Helix-turn-helix" evidence="1">
    <location>
        <begin position="45"/>
        <end position="97"/>
    </location>
</feature>
<dbReference type="InterPro" id="IPR010093">
    <property type="entry name" value="SinI_DNA-bd"/>
</dbReference>
<sequence>MEIAFCIPSTEEEKEIDISSTGSVCVTPASNDQLTLEEKNTDKDMLTVEETAELLRVSKPAVYKWIRNKQIDFIPPAINNGKGYLIPKAQFEARLKRMEAYKLYY</sequence>